<gene>
    <name evidence="2" type="ORF">AAC691_07750</name>
</gene>
<protein>
    <submittedName>
        <fullName evidence="2">Peroxiredoxin</fullName>
    </submittedName>
</protein>
<accession>A0ABZ3D9Z8</accession>
<evidence type="ECO:0000256" key="1">
    <source>
        <dbReference type="SAM" id="MobiDB-lite"/>
    </source>
</evidence>
<dbReference type="Gene3D" id="3.40.30.10">
    <property type="entry name" value="Glutaredoxin"/>
    <property type="match status" value="1"/>
</dbReference>
<organism evidence="2 3">
    <name type="scientific">Nguyenibacter vanlangensis</name>
    <dbReference type="NCBI Taxonomy" id="1216886"/>
    <lineage>
        <taxon>Bacteria</taxon>
        <taxon>Pseudomonadati</taxon>
        <taxon>Pseudomonadota</taxon>
        <taxon>Alphaproteobacteria</taxon>
        <taxon>Acetobacterales</taxon>
        <taxon>Acetobacteraceae</taxon>
        <taxon>Nguyenibacter</taxon>
    </lineage>
</organism>
<dbReference type="SUPFAM" id="SSF52833">
    <property type="entry name" value="Thioredoxin-like"/>
    <property type="match status" value="1"/>
</dbReference>
<evidence type="ECO:0000313" key="3">
    <source>
        <dbReference type="Proteomes" id="UP001449795"/>
    </source>
</evidence>
<name>A0ABZ3D9Z8_9PROT</name>
<feature type="region of interest" description="Disordered" evidence="1">
    <location>
        <begin position="64"/>
        <end position="88"/>
    </location>
</feature>
<evidence type="ECO:0000313" key="2">
    <source>
        <dbReference type="EMBL" id="XAE44311.1"/>
    </source>
</evidence>
<sequence length="168" mass="18305">MALLPGWTAPDFACDTTSGPIRFHAWLGSGWGVVLTHLDDYTTQSLGAGMDWAKTCARPIKVLGLDSPPHERRAPPRPRQSAPSPVPRLVDPTGAVRTLWRGIAIDAGHDAPALDDDHVVYFLDPAKTIRMTLSYSLFQSRDFSDIVSVLHALGADRHCGCRPIRKAA</sequence>
<dbReference type="RefSeq" id="WP_323991996.1">
    <property type="nucleotide sequence ID" value="NZ_CP152276.1"/>
</dbReference>
<dbReference type="EMBL" id="CP152276">
    <property type="protein sequence ID" value="XAE44311.1"/>
    <property type="molecule type" value="Genomic_DNA"/>
</dbReference>
<proteinExistence type="predicted"/>
<dbReference type="Proteomes" id="UP001449795">
    <property type="component" value="Chromosome"/>
</dbReference>
<keyword evidence="3" id="KW-1185">Reference proteome</keyword>
<reference evidence="2 3" key="1">
    <citation type="submission" date="2024-04" db="EMBL/GenBank/DDBJ databases">
        <title>Complete genome sequence of Nguyenibacter vanlangesis HBCM-1154, a strain capable of nitrogen fixation, IAA production, and phosphorus solubilization isolated from sugarcane soil.</title>
        <authorList>
            <person name="MY HANH P."/>
        </authorList>
    </citation>
    <scope>NUCLEOTIDE SEQUENCE [LARGE SCALE GENOMIC DNA]</scope>
    <source>
        <strain evidence="2 3">HBCM 1154</strain>
    </source>
</reference>
<dbReference type="InterPro" id="IPR036249">
    <property type="entry name" value="Thioredoxin-like_sf"/>
</dbReference>